<reference evidence="2 3" key="1">
    <citation type="submission" date="2024-09" db="EMBL/GenBank/DDBJ databases">
        <title>Floridaenema gen nov. (Aerosakkonemataceae, Aerosakkonematales ord. nov., Cyanobacteria) from benthic tropical and subtropical fresh waters, with the description of four new species.</title>
        <authorList>
            <person name="Moretto J.A."/>
            <person name="Berthold D.E."/>
            <person name="Lefler F.W."/>
            <person name="Huang I.-S."/>
            <person name="Laughinghouse H. IV."/>
        </authorList>
    </citation>
    <scope>NUCLEOTIDE SEQUENCE [LARGE SCALE GENOMIC DNA]</scope>
    <source>
        <strain evidence="2 3">BLCC-F167</strain>
    </source>
</reference>
<gene>
    <name evidence="2" type="ORF">ACE1CA_10430</name>
</gene>
<comment type="caution">
    <text evidence="2">The sequence shown here is derived from an EMBL/GenBank/DDBJ whole genome shotgun (WGS) entry which is preliminary data.</text>
</comment>
<evidence type="ECO:0000259" key="1">
    <source>
        <dbReference type="Pfam" id="PF25583"/>
    </source>
</evidence>
<dbReference type="RefSeq" id="WP_413277365.1">
    <property type="nucleotide sequence ID" value="NZ_JBHFNT010000075.1"/>
</dbReference>
<evidence type="ECO:0000313" key="3">
    <source>
        <dbReference type="Proteomes" id="UP001576780"/>
    </source>
</evidence>
<keyword evidence="3" id="KW-1185">Reference proteome</keyword>
<sequence length="288" mass="33633">MPRKKDTLTLSVPPGTKEQLESIARRLGIFWGKSPSPSGLVAAIAQQQVQVGRKSFTLDQKQVEALQQAAKALIDAGHVEEARTVNTLLLNQGDSEAPLRQALLQQLNQSIQAWRDRIDQLIADRQCFHLKYRNAQSQELEYTVRYAEVRFYEKRFYLQIWCEETEEAERDTPDLREIWHNRCLRFDRILHIEPFPGVWKGELDSLKVYLHFYRGLANAYEPKPEDEENVVLGDIRQVVRRVVNPFWLVREVLRYGKDCQVIAPDGVRERVKQEIRQLCQSYNMEIAD</sequence>
<feature type="domain" description="WCX" evidence="1">
    <location>
        <begin position="237"/>
        <end position="278"/>
    </location>
</feature>
<dbReference type="InterPro" id="IPR057727">
    <property type="entry name" value="WCX_dom"/>
</dbReference>
<protein>
    <submittedName>
        <fullName evidence="2">Helix-turn-helix transcriptional regulator</fullName>
    </submittedName>
</protein>
<proteinExistence type="predicted"/>
<dbReference type="Pfam" id="PF25583">
    <property type="entry name" value="WCX"/>
    <property type="match status" value="1"/>
</dbReference>
<dbReference type="Proteomes" id="UP001576780">
    <property type="component" value="Unassembled WGS sequence"/>
</dbReference>
<accession>A0ABV4WIN1</accession>
<evidence type="ECO:0000313" key="2">
    <source>
        <dbReference type="EMBL" id="MFB2834937.1"/>
    </source>
</evidence>
<organism evidence="2 3">
    <name type="scientific">Floridaenema evergladense BLCC-F167</name>
    <dbReference type="NCBI Taxonomy" id="3153639"/>
    <lineage>
        <taxon>Bacteria</taxon>
        <taxon>Bacillati</taxon>
        <taxon>Cyanobacteriota</taxon>
        <taxon>Cyanophyceae</taxon>
        <taxon>Oscillatoriophycideae</taxon>
        <taxon>Aerosakkonematales</taxon>
        <taxon>Aerosakkonemataceae</taxon>
        <taxon>Floridanema</taxon>
        <taxon>Floridanema evergladense</taxon>
    </lineage>
</organism>
<name>A0ABV4WIN1_9CYAN</name>
<dbReference type="EMBL" id="JBHFNT010000075">
    <property type="protein sequence ID" value="MFB2834937.1"/>
    <property type="molecule type" value="Genomic_DNA"/>
</dbReference>